<dbReference type="Gene3D" id="2.130.10.10">
    <property type="entry name" value="YVTN repeat-like/Quinoprotein amine dehydrogenase"/>
    <property type="match status" value="1"/>
</dbReference>
<dbReference type="PRINTS" id="PR00320">
    <property type="entry name" value="GPROTEINBRPT"/>
</dbReference>
<keyword evidence="12" id="KW-1185">Reference proteome</keyword>
<evidence type="ECO:0000256" key="5">
    <source>
        <dbReference type="ARBA" id="ARBA00023187"/>
    </source>
</evidence>
<dbReference type="AlphaFoldDB" id="A0AAJ6VUZ4"/>
<evidence type="ECO:0000256" key="4">
    <source>
        <dbReference type="ARBA" id="ARBA00022737"/>
    </source>
</evidence>
<comment type="subcellular location">
    <subcellularLocation>
        <location evidence="1">Nucleus</location>
    </subcellularLocation>
</comment>
<dbReference type="InterPro" id="IPR015943">
    <property type="entry name" value="WD40/YVTN_repeat-like_dom_sf"/>
</dbReference>
<feature type="repeat" description="WD" evidence="11">
    <location>
        <begin position="144"/>
        <end position="186"/>
    </location>
</feature>
<dbReference type="SUPFAM" id="SSF50978">
    <property type="entry name" value="WD40 repeat-like"/>
    <property type="match status" value="1"/>
</dbReference>
<reference evidence="13" key="1">
    <citation type="submission" date="2025-08" db="UniProtKB">
        <authorList>
            <consortium name="RefSeq"/>
        </authorList>
    </citation>
    <scope>IDENTIFICATION</scope>
</reference>
<comment type="subunit">
    <text evidence="8">Component of the pre-catalytic and catalytic spliceosome complexes. Component of the postcatalytic spliceosome P complex. Part of the U5 snRNP complex. Interacts with PRPF8. Component of the U4/U6-U5 tri-snRNP complex composed of the U4, U6 and U5 snRNAs and at least PRPF3, PRPF4, PRPF6, PRPF8, PRPF31, SNRNP200, TXNL4A, WDR57, SNRNP40, DDX23, CD2BP2, PPIH, SNU13, EFTUD2, SART1 and USP39. Component of the minor spliceosome, which splices U12-type introns.</text>
</comment>
<dbReference type="RefSeq" id="XP_003738815.1">
    <property type="nucleotide sequence ID" value="XM_003738767.2"/>
</dbReference>
<keyword evidence="13" id="KW-0687">Ribonucleoprotein</keyword>
<dbReference type="InterPro" id="IPR001680">
    <property type="entry name" value="WD40_rpt"/>
</dbReference>
<dbReference type="Proteomes" id="UP000694867">
    <property type="component" value="Unplaced"/>
</dbReference>
<dbReference type="InterPro" id="IPR019775">
    <property type="entry name" value="WD40_repeat_CS"/>
</dbReference>
<sequence>MTGYYSNAEKRRIEDSMAVQPVSKKPRDDLALAVGSVERAVQISKGARTSSLQAPIMLLTGHKGELYNGKFHPDGTMLATCGFDRKILFWNTFGDCDNFHMMTGHTGAILDMHFSTGGEFLYTCSTDKTLSIWDSQVGVRVRKLRGHNTFVNSLHPARRGPQMIVSGSDDSTIKLWDARRKTPVKTLQEQYQITAVSFNDTADQVIAGGIDNVVKIWDLRKDSIVYRMLGHQDTITGMSLSHDGGLLLTNSMDCSLRIWDVRPYAPQERCVAVYQGHTHNFEKNLLRCAWSPDDKKITCGSADKCVHVWECNSRRLLYKLPGHHGSVNEVRFHPSEPILASVGSDAQIFMGEIEP</sequence>
<dbReference type="InterPro" id="IPR052234">
    <property type="entry name" value="U5_snRNP_Component"/>
</dbReference>
<accession>A0AAJ6VUZ4</accession>
<dbReference type="CDD" id="cd00200">
    <property type="entry name" value="WD40"/>
    <property type="match status" value="1"/>
</dbReference>
<keyword evidence="3" id="KW-0507">mRNA processing</keyword>
<proteinExistence type="predicted"/>
<dbReference type="GO" id="GO:0005682">
    <property type="term" value="C:U5 snRNP"/>
    <property type="evidence" value="ECO:0007669"/>
    <property type="project" value="UniProtKB-ARBA"/>
</dbReference>
<evidence type="ECO:0000256" key="1">
    <source>
        <dbReference type="ARBA" id="ARBA00004123"/>
    </source>
</evidence>
<evidence type="ECO:0000256" key="10">
    <source>
        <dbReference type="ARBA" id="ARBA00075772"/>
    </source>
</evidence>
<dbReference type="Pfam" id="PF00400">
    <property type="entry name" value="WD40"/>
    <property type="match status" value="7"/>
</dbReference>
<dbReference type="PANTHER" id="PTHR44006:SF1">
    <property type="entry name" value="U5 SMALL NUCLEAR RIBONUCLEOPROTEIN 40 KDA PROTEIN"/>
    <property type="match status" value="1"/>
</dbReference>
<feature type="repeat" description="WD" evidence="11">
    <location>
        <begin position="186"/>
        <end position="227"/>
    </location>
</feature>
<evidence type="ECO:0000256" key="3">
    <source>
        <dbReference type="ARBA" id="ARBA00022664"/>
    </source>
</evidence>
<keyword evidence="5" id="KW-0508">mRNA splicing</keyword>
<dbReference type="PROSITE" id="PS50294">
    <property type="entry name" value="WD_REPEATS_REGION"/>
    <property type="match status" value="6"/>
</dbReference>
<dbReference type="GO" id="GO:0000375">
    <property type="term" value="P:RNA splicing, via transesterification reactions"/>
    <property type="evidence" value="ECO:0007669"/>
    <property type="project" value="UniProtKB-ARBA"/>
</dbReference>
<dbReference type="KEGG" id="goe:100900905"/>
<comment type="function">
    <text evidence="7">Required for pre-mRNA splicing as component of the activated spliceosome. Component of the U5 small nuclear ribonucleoprotein (snRNP) complex and the U4/U6-U5 tri-snRNP complex, building blocks of the spliceosome. As a component of the minor spliceosome, involved in the splicing of U12-type introns in pre-mRNAs.</text>
</comment>
<protein>
    <recommendedName>
        <fullName evidence="9">U5 small nuclear ribonucleoprotein 40 kDa protein</fullName>
    </recommendedName>
    <alternativeName>
        <fullName evidence="10">WD repeat-containing protein 57</fullName>
    </alternativeName>
</protein>
<keyword evidence="6" id="KW-0539">Nucleus</keyword>
<dbReference type="GO" id="GO:0006397">
    <property type="term" value="P:mRNA processing"/>
    <property type="evidence" value="ECO:0007669"/>
    <property type="project" value="UniProtKB-KW"/>
</dbReference>
<feature type="repeat" description="WD" evidence="11">
    <location>
        <begin position="228"/>
        <end position="262"/>
    </location>
</feature>
<evidence type="ECO:0000313" key="12">
    <source>
        <dbReference type="Proteomes" id="UP000694867"/>
    </source>
</evidence>
<dbReference type="GeneID" id="100900905"/>
<feature type="repeat" description="WD" evidence="11">
    <location>
        <begin position="289"/>
        <end position="319"/>
    </location>
</feature>
<feature type="repeat" description="WD" evidence="11">
    <location>
        <begin position="320"/>
        <end position="355"/>
    </location>
</feature>
<dbReference type="InterPro" id="IPR020472">
    <property type="entry name" value="WD40_PAC1"/>
</dbReference>
<evidence type="ECO:0000256" key="9">
    <source>
        <dbReference type="ARBA" id="ARBA00073554"/>
    </source>
</evidence>
<dbReference type="GO" id="GO:0003723">
    <property type="term" value="F:RNA binding"/>
    <property type="evidence" value="ECO:0007669"/>
    <property type="project" value="TreeGrafter"/>
</dbReference>
<organism evidence="12 13">
    <name type="scientific">Galendromus occidentalis</name>
    <name type="common">western predatory mite</name>
    <dbReference type="NCBI Taxonomy" id="34638"/>
    <lineage>
        <taxon>Eukaryota</taxon>
        <taxon>Metazoa</taxon>
        <taxon>Ecdysozoa</taxon>
        <taxon>Arthropoda</taxon>
        <taxon>Chelicerata</taxon>
        <taxon>Arachnida</taxon>
        <taxon>Acari</taxon>
        <taxon>Parasitiformes</taxon>
        <taxon>Mesostigmata</taxon>
        <taxon>Gamasina</taxon>
        <taxon>Phytoseioidea</taxon>
        <taxon>Phytoseiidae</taxon>
        <taxon>Typhlodrominae</taxon>
        <taxon>Galendromus</taxon>
    </lineage>
</organism>
<evidence type="ECO:0000256" key="6">
    <source>
        <dbReference type="ARBA" id="ARBA00023242"/>
    </source>
</evidence>
<dbReference type="GO" id="GO:0071013">
    <property type="term" value="C:catalytic step 2 spliceosome"/>
    <property type="evidence" value="ECO:0007669"/>
    <property type="project" value="TreeGrafter"/>
</dbReference>
<keyword evidence="4" id="KW-0677">Repeat</keyword>
<dbReference type="SMART" id="SM00320">
    <property type="entry name" value="WD40"/>
    <property type="match status" value="7"/>
</dbReference>
<feature type="repeat" description="WD" evidence="11">
    <location>
        <begin position="59"/>
        <end position="91"/>
    </location>
</feature>
<evidence type="ECO:0000313" key="13">
    <source>
        <dbReference type="RefSeq" id="XP_003738815.1"/>
    </source>
</evidence>
<evidence type="ECO:0000256" key="11">
    <source>
        <dbReference type="PROSITE-ProRule" id="PRU00221"/>
    </source>
</evidence>
<dbReference type="FunFam" id="2.130.10.10:FF:000229">
    <property type="entry name" value="Small nuclear ribonucleoprotein U5 subunit 40"/>
    <property type="match status" value="1"/>
</dbReference>
<dbReference type="PROSITE" id="PS50082">
    <property type="entry name" value="WD_REPEATS_2"/>
    <property type="match status" value="7"/>
</dbReference>
<keyword evidence="2 11" id="KW-0853">WD repeat</keyword>
<name>A0AAJ6VUZ4_9ACAR</name>
<dbReference type="PROSITE" id="PS00678">
    <property type="entry name" value="WD_REPEATS_1"/>
    <property type="match status" value="1"/>
</dbReference>
<gene>
    <name evidence="13" type="primary">LOC100900905</name>
</gene>
<evidence type="ECO:0000256" key="8">
    <source>
        <dbReference type="ARBA" id="ARBA00064268"/>
    </source>
</evidence>
<evidence type="ECO:0000256" key="7">
    <source>
        <dbReference type="ARBA" id="ARBA00057342"/>
    </source>
</evidence>
<feature type="repeat" description="WD" evidence="11">
    <location>
        <begin position="102"/>
        <end position="143"/>
    </location>
</feature>
<dbReference type="PANTHER" id="PTHR44006">
    <property type="entry name" value="U5 SMALL NUCLEAR RIBONUCLEOPROTEIN 40 KDA PROTEIN"/>
    <property type="match status" value="1"/>
</dbReference>
<dbReference type="InterPro" id="IPR036322">
    <property type="entry name" value="WD40_repeat_dom_sf"/>
</dbReference>
<evidence type="ECO:0000256" key="2">
    <source>
        <dbReference type="ARBA" id="ARBA00022574"/>
    </source>
</evidence>